<evidence type="ECO:0000313" key="1">
    <source>
        <dbReference type="EMBL" id="KIO33065.1"/>
    </source>
</evidence>
<dbReference type="AlphaFoldDB" id="A0A0C3QKK2"/>
<gene>
    <name evidence="1" type="ORF">M407DRAFT_204418</name>
</gene>
<dbReference type="HOGENOM" id="CLU_2905847_0_0_1"/>
<protein>
    <submittedName>
        <fullName evidence="1">Uncharacterized protein</fullName>
    </submittedName>
</protein>
<organism evidence="1 2">
    <name type="scientific">Tulasnella calospora MUT 4182</name>
    <dbReference type="NCBI Taxonomy" id="1051891"/>
    <lineage>
        <taxon>Eukaryota</taxon>
        <taxon>Fungi</taxon>
        <taxon>Dikarya</taxon>
        <taxon>Basidiomycota</taxon>
        <taxon>Agaricomycotina</taxon>
        <taxon>Agaricomycetes</taxon>
        <taxon>Cantharellales</taxon>
        <taxon>Tulasnellaceae</taxon>
        <taxon>Tulasnella</taxon>
    </lineage>
</organism>
<accession>A0A0C3QKK2</accession>
<reference evidence="2" key="2">
    <citation type="submission" date="2015-01" db="EMBL/GenBank/DDBJ databases">
        <title>Evolutionary Origins and Diversification of the Mycorrhizal Mutualists.</title>
        <authorList>
            <consortium name="DOE Joint Genome Institute"/>
            <consortium name="Mycorrhizal Genomics Consortium"/>
            <person name="Kohler A."/>
            <person name="Kuo A."/>
            <person name="Nagy L.G."/>
            <person name="Floudas D."/>
            <person name="Copeland A."/>
            <person name="Barry K.W."/>
            <person name="Cichocki N."/>
            <person name="Veneault-Fourrey C."/>
            <person name="LaButti K."/>
            <person name="Lindquist E.A."/>
            <person name="Lipzen A."/>
            <person name="Lundell T."/>
            <person name="Morin E."/>
            <person name="Murat C."/>
            <person name="Riley R."/>
            <person name="Ohm R."/>
            <person name="Sun H."/>
            <person name="Tunlid A."/>
            <person name="Henrissat B."/>
            <person name="Grigoriev I.V."/>
            <person name="Hibbett D.S."/>
            <person name="Martin F."/>
        </authorList>
    </citation>
    <scope>NUCLEOTIDE SEQUENCE [LARGE SCALE GENOMIC DNA]</scope>
    <source>
        <strain evidence="2">MUT 4182</strain>
    </source>
</reference>
<reference evidence="1 2" key="1">
    <citation type="submission" date="2014-04" db="EMBL/GenBank/DDBJ databases">
        <authorList>
            <consortium name="DOE Joint Genome Institute"/>
            <person name="Kuo A."/>
            <person name="Girlanda M."/>
            <person name="Perotto S."/>
            <person name="Kohler A."/>
            <person name="Nagy L.G."/>
            <person name="Floudas D."/>
            <person name="Copeland A."/>
            <person name="Barry K.W."/>
            <person name="Cichocki N."/>
            <person name="Veneault-Fourrey C."/>
            <person name="LaButti K."/>
            <person name="Lindquist E.A."/>
            <person name="Lipzen A."/>
            <person name="Lundell T."/>
            <person name="Morin E."/>
            <person name="Murat C."/>
            <person name="Sun H."/>
            <person name="Tunlid A."/>
            <person name="Henrissat B."/>
            <person name="Grigoriev I.V."/>
            <person name="Hibbett D.S."/>
            <person name="Martin F."/>
            <person name="Nordberg H.P."/>
            <person name="Cantor M.N."/>
            <person name="Hua S.X."/>
        </authorList>
    </citation>
    <scope>NUCLEOTIDE SEQUENCE [LARGE SCALE GENOMIC DNA]</scope>
    <source>
        <strain evidence="1 2">MUT 4182</strain>
    </source>
</reference>
<proteinExistence type="predicted"/>
<name>A0A0C3QKK2_9AGAM</name>
<sequence length="62" mass="7195">MVLKLYPGFPPDFLKYLSSEAGWSFLCPQRLMTRLRHTCSWFGWRDVSPFSSSLAWKQAAVP</sequence>
<evidence type="ECO:0000313" key="2">
    <source>
        <dbReference type="Proteomes" id="UP000054248"/>
    </source>
</evidence>
<dbReference type="Proteomes" id="UP000054248">
    <property type="component" value="Unassembled WGS sequence"/>
</dbReference>
<dbReference type="EMBL" id="KN822950">
    <property type="protein sequence ID" value="KIO33065.1"/>
    <property type="molecule type" value="Genomic_DNA"/>
</dbReference>
<keyword evidence="2" id="KW-1185">Reference proteome</keyword>